<feature type="domain" description="AAA+ ATPase" evidence="6">
    <location>
        <begin position="205"/>
        <end position="349"/>
    </location>
</feature>
<evidence type="ECO:0000256" key="5">
    <source>
        <dbReference type="SAM" id="MobiDB-lite"/>
    </source>
</evidence>
<dbReference type="Pfam" id="PF13191">
    <property type="entry name" value="AAA_16"/>
    <property type="match status" value="1"/>
</dbReference>
<dbReference type="InterPro" id="IPR041664">
    <property type="entry name" value="AAA_16"/>
</dbReference>
<organism evidence="7 8">
    <name type="scientific">Aulographum hederae CBS 113979</name>
    <dbReference type="NCBI Taxonomy" id="1176131"/>
    <lineage>
        <taxon>Eukaryota</taxon>
        <taxon>Fungi</taxon>
        <taxon>Dikarya</taxon>
        <taxon>Ascomycota</taxon>
        <taxon>Pezizomycotina</taxon>
        <taxon>Dothideomycetes</taxon>
        <taxon>Pleosporomycetidae</taxon>
        <taxon>Aulographales</taxon>
        <taxon>Aulographaceae</taxon>
    </lineage>
</organism>
<sequence>MVSSVLGKRTRSSLSTPVSQKPHASTPNGNGTPFVITNDENENPFVTRKTRVSARNGDDANLDELALENGPAKRRCSGRTVPAKHGAPERRIALSPSKLKENINSVKPGFTDRAEDGAILRTPRHRDALAQKVAITPRHRVGIIGKPLTPRTPHTPSTPRQSSPTIYNEARQLFKGTGNPSKLIGRDEEREELRNFVSQRLERGKSGCLYISGPPGTGKSALVSEICEELKESAGVKFGYINCMSIKTGRDICSTLLEDFEEGQDVMEGTETAFLKDLFVQRGVTHVVTLDEIDYLLDLDISLLYNLFEWSLKPSTNLVLVGIANALDFTDRFLPRLKSRSLKPQLLPFMPYNAAQIASVVTMKLKSAMPDSTDFVPFIHPTAIQFLSKKVAAQTGDLRKAFSLALRAIDVIEAETKTQLAKTSNGPTPSPTPSPSKTPLVENLNLSSPPVPRSPAKPSSPSKRRLAVLNPLAHLTIQTAPRATIAHVARVTASIFGNGTTQRLKALNLQQKAILCALVSLEAKNRATAAFDKPTPITSTPSKNRTAAPTVKLVYESYSGLCKRENLLSALTSTEFRDVLASLETQSLVSMVEGKNGTFSPQAGPGTPSRRGRKAGAGLGLGAMEERRIVSCVGIGELRVSLEGVGSGILEGLLD</sequence>
<evidence type="ECO:0000256" key="2">
    <source>
        <dbReference type="ARBA" id="ARBA00022618"/>
    </source>
</evidence>
<dbReference type="InterPro" id="IPR036388">
    <property type="entry name" value="WH-like_DNA-bd_sf"/>
</dbReference>
<keyword evidence="8" id="KW-1185">Reference proteome</keyword>
<evidence type="ECO:0000259" key="6">
    <source>
        <dbReference type="SMART" id="SM00382"/>
    </source>
</evidence>
<dbReference type="InterPro" id="IPR054425">
    <property type="entry name" value="Cdc6_ORC1-like_ATPase_lid"/>
</dbReference>
<dbReference type="PANTHER" id="PTHR10763:SF26">
    <property type="entry name" value="CELL DIVISION CONTROL PROTEIN 6 HOMOLOG"/>
    <property type="match status" value="1"/>
</dbReference>
<feature type="region of interest" description="Disordered" evidence="5">
    <location>
        <begin position="419"/>
        <end position="464"/>
    </location>
</feature>
<evidence type="ECO:0000256" key="4">
    <source>
        <dbReference type="ARBA" id="ARBA00023306"/>
    </source>
</evidence>
<dbReference type="PANTHER" id="PTHR10763">
    <property type="entry name" value="CELL DIVISION CONTROL PROTEIN 6-RELATED"/>
    <property type="match status" value="1"/>
</dbReference>
<reference evidence="7" key="1">
    <citation type="journal article" date="2020" name="Stud. Mycol.">
        <title>101 Dothideomycetes genomes: a test case for predicting lifestyles and emergence of pathogens.</title>
        <authorList>
            <person name="Haridas S."/>
            <person name="Albert R."/>
            <person name="Binder M."/>
            <person name="Bloem J."/>
            <person name="Labutti K."/>
            <person name="Salamov A."/>
            <person name="Andreopoulos B."/>
            <person name="Baker S."/>
            <person name="Barry K."/>
            <person name="Bills G."/>
            <person name="Bluhm B."/>
            <person name="Cannon C."/>
            <person name="Castanera R."/>
            <person name="Culley D."/>
            <person name="Daum C."/>
            <person name="Ezra D."/>
            <person name="Gonzalez J."/>
            <person name="Henrissat B."/>
            <person name="Kuo A."/>
            <person name="Liang C."/>
            <person name="Lipzen A."/>
            <person name="Lutzoni F."/>
            <person name="Magnuson J."/>
            <person name="Mondo S."/>
            <person name="Nolan M."/>
            <person name="Ohm R."/>
            <person name="Pangilinan J."/>
            <person name="Park H.-J."/>
            <person name="Ramirez L."/>
            <person name="Alfaro M."/>
            <person name="Sun H."/>
            <person name="Tritt A."/>
            <person name="Yoshinaga Y."/>
            <person name="Zwiers L.-H."/>
            <person name="Turgeon B."/>
            <person name="Goodwin S."/>
            <person name="Spatafora J."/>
            <person name="Crous P."/>
            <person name="Grigoriev I."/>
        </authorList>
    </citation>
    <scope>NUCLEOTIDE SEQUENCE</scope>
    <source>
        <strain evidence="7">CBS 113979</strain>
    </source>
</reference>
<keyword evidence="4" id="KW-0131">Cell cycle</keyword>
<dbReference type="SUPFAM" id="SSF52540">
    <property type="entry name" value="P-loop containing nucleoside triphosphate hydrolases"/>
    <property type="match status" value="1"/>
</dbReference>
<dbReference type="GO" id="GO:0033314">
    <property type="term" value="P:mitotic DNA replication checkpoint signaling"/>
    <property type="evidence" value="ECO:0007669"/>
    <property type="project" value="TreeGrafter"/>
</dbReference>
<dbReference type="GO" id="GO:0005634">
    <property type="term" value="C:nucleus"/>
    <property type="evidence" value="ECO:0007669"/>
    <property type="project" value="TreeGrafter"/>
</dbReference>
<dbReference type="Gene3D" id="3.40.50.300">
    <property type="entry name" value="P-loop containing nucleotide triphosphate hydrolases"/>
    <property type="match status" value="1"/>
</dbReference>
<dbReference type="InterPro" id="IPR027417">
    <property type="entry name" value="P-loop_NTPase"/>
</dbReference>
<gene>
    <name evidence="7" type="ORF">K402DRAFT_462564</name>
</gene>
<dbReference type="SMART" id="SM00382">
    <property type="entry name" value="AAA"/>
    <property type="match status" value="1"/>
</dbReference>
<evidence type="ECO:0000256" key="1">
    <source>
        <dbReference type="ARBA" id="ARBA00006184"/>
    </source>
</evidence>
<dbReference type="Pfam" id="PF22606">
    <property type="entry name" value="Cdc6-ORC-like_ATPase_lid"/>
    <property type="match status" value="1"/>
</dbReference>
<feature type="compositionally biased region" description="Polar residues" evidence="5">
    <location>
        <begin position="12"/>
        <end position="31"/>
    </location>
</feature>
<dbReference type="GO" id="GO:0051301">
    <property type="term" value="P:cell division"/>
    <property type="evidence" value="ECO:0007669"/>
    <property type="project" value="UniProtKB-KW"/>
</dbReference>
<dbReference type="Gene3D" id="1.10.10.10">
    <property type="entry name" value="Winged helix-like DNA-binding domain superfamily/Winged helix DNA-binding domain"/>
    <property type="match status" value="1"/>
</dbReference>
<proteinExistence type="inferred from homology"/>
<dbReference type="AlphaFoldDB" id="A0A6G1H387"/>
<feature type="region of interest" description="Disordered" evidence="5">
    <location>
        <begin position="594"/>
        <end position="616"/>
    </location>
</feature>
<dbReference type="InterPro" id="IPR003593">
    <property type="entry name" value="AAA+_ATPase"/>
</dbReference>
<dbReference type="CDD" id="cd00009">
    <property type="entry name" value="AAA"/>
    <property type="match status" value="1"/>
</dbReference>
<dbReference type="GO" id="GO:0006270">
    <property type="term" value="P:DNA replication initiation"/>
    <property type="evidence" value="ECO:0007669"/>
    <property type="project" value="TreeGrafter"/>
</dbReference>
<accession>A0A6G1H387</accession>
<name>A0A6G1H387_9PEZI</name>
<evidence type="ECO:0000313" key="8">
    <source>
        <dbReference type="Proteomes" id="UP000800041"/>
    </source>
</evidence>
<dbReference type="InterPro" id="IPR050311">
    <property type="entry name" value="ORC1/CDC6"/>
</dbReference>
<feature type="region of interest" description="Disordered" evidence="5">
    <location>
        <begin position="144"/>
        <end position="164"/>
    </location>
</feature>
<dbReference type="FunFam" id="3.40.50.300:FF:000547">
    <property type="entry name" value="Cell division control protein"/>
    <property type="match status" value="1"/>
</dbReference>
<dbReference type="GO" id="GO:0003688">
    <property type="term" value="F:DNA replication origin binding"/>
    <property type="evidence" value="ECO:0007669"/>
    <property type="project" value="TreeGrafter"/>
</dbReference>
<evidence type="ECO:0000313" key="7">
    <source>
        <dbReference type="EMBL" id="KAF1987686.1"/>
    </source>
</evidence>
<dbReference type="Proteomes" id="UP000800041">
    <property type="component" value="Unassembled WGS sequence"/>
</dbReference>
<keyword evidence="3" id="KW-0235">DNA replication</keyword>
<protein>
    <submittedName>
        <fullName evidence="7">Cell division control protein Cdc6</fullName>
    </submittedName>
</protein>
<dbReference type="OrthoDB" id="1926878at2759"/>
<comment type="similarity">
    <text evidence="1">Belongs to the CDC6/cdc18 family.</text>
</comment>
<keyword evidence="2 7" id="KW-0132">Cell division</keyword>
<feature type="compositionally biased region" description="Low complexity" evidence="5">
    <location>
        <begin position="149"/>
        <end position="164"/>
    </location>
</feature>
<dbReference type="Gene3D" id="1.10.8.60">
    <property type="match status" value="1"/>
</dbReference>
<feature type="region of interest" description="Disordered" evidence="5">
    <location>
        <begin position="1"/>
        <end position="43"/>
    </location>
</feature>
<evidence type="ECO:0000256" key="3">
    <source>
        <dbReference type="ARBA" id="ARBA00022705"/>
    </source>
</evidence>
<dbReference type="EMBL" id="ML977151">
    <property type="protein sequence ID" value="KAF1987686.1"/>
    <property type="molecule type" value="Genomic_DNA"/>
</dbReference>